<gene>
    <name evidence="5" type="ORF">TSACC_22059</name>
</gene>
<accession>A0A146G8K9</accession>
<dbReference type="PRINTS" id="PR00038">
    <property type="entry name" value="HTHLUXR"/>
</dbReference>
<comment type="caution">
    <text evidence="5">The sequence shown here is derived from an EMBL/GenBank/DDBJ whole genome shotgun (WGS) entry which is preliminary data.</text>
</comment>
<dbReference type="RefSeq" id="WP_153811396.1">
    <property type="nucleotide sequence ID" value="NZ_BDCO01000002.1"/>
</dbReference>
<name>A0A146G8K9_TERSA</name>
<keyword evidence="2 5" id="KW-0238">DNA-binding</keyword>
<dbReference type="InterPro" id="IPR000792">
    <property type="entry name" value="Tscrpt_reg_LuxR_C"/>
</dbReference>
<evidence type="ECO:0000256" key="1">
    <source>
        <dbReference type="ARBA" id="ARBA00023015"/>
    </source>
</evidence>
<dbReference type="InterPro" id="IPR036388">
    <property type="entry name" value="WH-like_DNA-bd_sf"/>
</dbReference>
<keyword evidence="1" id="KW-0805">Transcription regulation</keyword>
<organism evidence="5 6">
    <name type="scientific">Terrimicrobium sacchariphilum</name>
    <dbReference type="NCBI Taxonomy" id="690879"/>
    <lineage>
        <taxon>Bacteria</taxon>
        <taxon>Pseudomonadati</taxon>
        <taxon>Verrucomicrobiota</taxon>
        <taxon>Terrimicrobiia</taxon>
        <taxon>Terrimicrobiales</taxon>
        <taxon>Terrimicrobiaceae</taxon>
        <taxon>Terrimicrobium</taxon>
    </lineage>
</organism>
<sequence length="341" mass="37705">MDHPKTAASPQSAGHLAGLLASLHALGVRNREVYNGVLRSVLDANPHFLGVWSVWQPDALDGRDHEYAGAPGHDESGRFVPLWHRFGGEVQLEPNTDYDEPGAQWYRLPACRGSQVVIDPYEYRVGGENLFIASQAAPIKFGGRCVGVAGFDVHMDVLIDAEVLPRNVEPIENALNRHHVILDDGGDVRFWSPVTRQLIWRYVGGRPAGQSELPAPLHEMVASRLQNPSRRGASWTFPKGTRELVIRFTRHPHAGCGLLLVEERGLECAPMASESGLSQREREVADWMCQGKSNEEISIILGISAHTVKNHLEKIFRKLGVENRHAAALAFQREYAESAAS</sequence>
<dbReference type="CDD" id="cd06170">
    <property type="entry name" value="LuxR_C_like"/>
    <property type="match status" value="1"/>
</dbReference>
<dbReference type="AlphaFoldDB" id="A0A146G8K9"/>
<dbReference type="STRING" id="690879.TSACC_22059"/>
<dbReference type="PANTHER" id="PTHR44688">
    <property type="entry name" value="DNA-BINDING TRANSCRIPTIONAL ACTIVATOR DEVR_DOSR"/>
    <property type="match status" value="1"/>
</dbReference>
<evidence type="ECO:0000313" key="6">
    <source>
        <dbReference type="Proteomes" id="UP000076023"/>
    </source>
</evidence>
<dbReference type="Gene3D" id="1.10.10.10">
    <property type="entry name" value="Winged helix-like DNA-binding domain superfamily/Winged helix DNA-binding domain"/>
    <property type="match status" value="1"/>
</dbReference>
<evidence type="ECO:0000256" key="2">
    <source>
        <dbReference type="ARBA" id="ARBA00023125"/>
    </source>
</evidence>
<dbReference type="Gene3D" id="3.30.450.20">
    <property type="entry name" value="PAS domain"/>
    <property type="match status" value="1"/>
</dbReference>
<dbReference type="InParanoid" id="A0A146G8K9"/>
<dbReference type="GO" id="GO:0006355">
    <property type="term" value="P:regulation of DNA-templated transcription"/>
    <property type="evidence" value="ECO:0007669"/>
    <property type="project" value="InterPro"/>
</dbReference>
<keyword evidence="3" id="KW-0804">Transcription</keyword>
<dbReference type="InterPro" id="IPR016032">
    <property type="entry name" value="Sig_transdc_resp-reg_C-effctor"/>
</dbReference>
<dbReference type="CDD" id="cd12913">
    <property type="entry name" value="PDC1_MCP_like"/>
    <property type="match status" value="1"/>
</dbReference>
<evidence type="ECO:0000313" key="5">
    <source>
        <dbReference type="EMBL" id="GAT33642.1"/>
    </source>
</evidence>
<dbReference type="PANTHER" id="PTHR44688:SF16">
    <property type="entry name" value="DNA-BINDING TRANSCRIPTIONAL ACTIVATOR DEVR_DOSR"/>
    <property type="match status" value="1"/>
</dbReference>
<evidence type="ECO:0000259" key="4">
    <source>
        <dbReference type="PROSITE" id="PS50043"/>
    </source>
</evidence>
<dbReference type="Pfam" id="PF22673">
    <property type="entry name" value="MCP-like_PDC_1"/>
    <property type="match status" value="1"/>
</dbReference>
<dbReference type="OrthoDB" id="9814363at2"/>
<dbReference type="PROSITE" id="PS50043">
    <property type="entry name" value="HTH_LUXR_2"/>
    <property type="match status" value="1"/>
</dbReference>
<dbReference type="Pfam" id="PF00196">
    <property type="entry name" value="GerE"/>
    <property type="match status" value="1"/>
</dbReference>
<protein>
    <submittedName>
        <fullName evidence="5">DNA-binding transcriptional regulator, CsgD family</fullName>
    </submittedName>
</protein>
<keyword evidence="6" id="KW-1185">Reference proteome</keyword>
<dbReference type="SMART" id="SM00421">
    <property type="entry name" value="HTH_LUXR"/>
    <property type="match status" value="1"/>
</dbReference>
<proteinExistence type="predicted"/>
<dbReference type="GO" id="GO:0003677">
    <property type="term" value="F:DNA binding"/>
    <property type="evidence" value="ECO:0007669"/>
    <property type="project" value="UniProtKB-KW"/>
</dbReference>
<reference evidence="6" key="1">
    <citation type="journal article" date="2017" name="Genome Announc.">
        <title>Draft Genome Sequence of Terrimicrobium sacchariphilum NM-5T, a Facultative Anaerobic Soil Bacterium of the Class Spartobacteria.</title>
        <authorList>
            <person name="Qiu Y.L."/>
            <person name="Tourlousse D.M."/>
            <person name="Matsuura N."/>
            <person name="Ohashi A."/>
            <person name="Sekiguchi Y."/>
        </authorList>
    </citation>
    <scope>NUCLEOTIDE SEQUENCE [LARGE SCALE GENOMIC DNA]</scope>
    <source>
        <strain evidence="6">NM-5</strain>
    </source>
</reference>
<feature type="domain" description="HTH luxR-type" evidence="4">
    <location>
        <begin position="270"/>
        <end position="335"/>
    </location>
</feature>
<dbReference type="EMBL" id="BDCO01000002">
    <property type="protein sequence ID" value="GAT33642.1"/>
    <property type="molecule type" value="Genomic_DNA"/>
</dbReference>
<dbReference type="Proteomes" id="UP000076023">
    <property type="component" value="Unassembled WGS sequence"/>
</dbReference>
<evidence type="ECO:0000256" key="3">
    <source>
        <dbReference type="ARBA" id="ARBA00023163"/>
    </source>
</evidence>
<dbReference type="SUPFAM" id="SSF46894">
    <property type="entry name" value="C-terminal effector domain of the bipartite response regulators"/>
    <property type="match status" value="1"/>
</dbReference>